<dbReference type="OrthoDB" id="4499616at2759"/>
<reference evidence="1 2" key="1">
    <citation type="journal article" date="2016" name="Genome Biol. Evol.">
        <title>Divergent and convergent evolution of fungal pathogenicity.</title>
        <authorList>
            <person name="Shang Y."/>
            <person name="Xiao G."/>
            <person name="Zheng P."/>
            <person name="Cen K."/>
            <person name="Zhan S."/>
            <person name="Wang C."/>
        </authorList>
    </citation>
    <scope>NUCLEOTIDE SEQUENCE [LARGE SCALE GENOMIC DNA]</scope>
    <source>
        <strain evidence="1 2">RCEF 264</strain>
    </source>
</reference>
<dbReference type="AlphaFoldDB" id="A0A168A3X2"/>
<protein>
    <submittedName>
        <fullName evidence="1">Uncharacterized protein</fullName>
    </submittedName>
</protein>
<keyword evidence="2" id="KW-1185">Reference proteome</keyword>
<organism evidence="1 2">
    <name type="scientific">Niveomyces insectorum RCEF 264</name>
    <dbReference type="NCBI Taxonomy" id="1081102"/>
    <lineage>
        <taxon>Eukaryota</taxon>
        <taxon>Fungi</taxon>
        <taxon>Dikarya</taxon>
        <taxon>Ascomycota</taxon>
        <taxon>Pezizomycotina</taxon>
        <taxon>Sordariomycetes</taxon>
        <taxon>Hypocreomycetidae</taxon>
        <taxon>Hypocreales</taxon>
        <taxon>Cordycipitaceae</taxon>
        <taxon>Niveomyces</taxon>
    </lineage>
</organism>
<evidence type="ECO:0000313" key="2">
    <source>
        <dbReference type="Proteomes" id="UP000076874"/>
    </source>
</evidence>
<gene>
    <name evidence="1" type="ORF">SPI_00406</name>
</gene>
<dbReference type="Proteomes" id="UP000076874">
    <property type="component" value="Unassembled WGS sequence"/>
</dbReference>
<accession>A0A168A3X2</accession>
<proteinExistence type="predicted"/>
<name>A0A168A3X2_9HYPO</name>
<evidence type="ECO:0000313" key="1">
    <source>
        <dbReference type="EMBL" id="OAA68211.1"/>
    </source>
</evidence>
<comment type="caution">
    <text evidence="1">The sequence shown here is derived from an EMBL/GenBank/DDBJ whole genome shotgun (WGS) entry which is preliminary data.</text>
</comment>
<sequence length="185" mass="21141">MELADSTKRLLQLLGGPGERFEFITAQKWLNLLSTAFPLNSNENFLYAPEFSRDRGRCDLVISQSDANFASPWNAMGVPFLAVEFKSSNASDTEWLTCMDQLRKTMLDIAKWKNRGQWIMGFAAAGTEFQFFYLENGEFKWDTHHDSAVLNLYDPAGQDCVSEDALRRLSMYLDFIEAHTPVKTM</sequence>
<dbReference type="EMBL" id="AZHD01000001">
    <property type="protein sequence ID" value="OAA68211.1"/>
    <property type="molecule type" value="Genomic_DNA"/>
</dbReference>